<evidence type="ECO:0000313" key="2">
    <source>
        <dbReference type="Proteomes" id="UP000178606"/>
    </source>
</evidence>
<evidence type="ECO:0008006" key="3">
    <source>
        <dbReference type="Google" id="ProtNLM"/>
    </source>
</evidence>
<protein>
    <recommendedName>
        <fullName evidence="3">DUF4058 domain-containing protein</fullName>
    </recommendedName>
</protein>
<dbReference type="InterPro" id="IPR025132">
    <property type="entry name" value="DUF4058"/>
</dbReference>
<reference evidence="1 2" key="1">
    <citation type="journal article" date="2016" name="Nat. Commun.">
        <title>Thousands of microbial genomes shed light on interconnected biogeochemical processes in an aquifer system.</title>
        <authorList>
            <person name="Anantharaman K."/>
            <person name="Brown C.T."/>
            <person name="Hug L.A."/>
            <person name="Sharon I."/>
            <person name="Castelle C.J."/>
            <person name="Probst A.J."/>
            <person name="Thomas B.C."/>
            <person name="Singh A."/>
            <person name="Wilkins M.J."/>
            <person name="Karaoz U."/>
            <person name="Brodie E.L."/>
            <person name="Williams K.H."/>
            <person name="Hubbard S.S."/>
            <person name="Banfield J.F."/>
        </authorList>
    </citation>
    <scope>NUCLEOTIDE SEQUENCE [LARGE SCALE GENOMIC DNA]</scope>
    <source>
        <strain evidence="2">RIFCSPLOWO2_12_FULL_64_10</strain>
    </source>
</reference>
<organism evidence="1 2">
    <name type="scientific">Handelsmanbacteria sp. (strain RIFCSPLOWO2_12_FULL_64_10)</name>
    <dbReference type="NCBI Taxonomy" id="1817868"/>
    <lineage>
        <taxon>Bacteria</taxon>
        <taxon>Candidatus Handelsmaniibacteriota</taxon>
    </lineage>
</organism>
<dbReference type="AlphaFoldDB" id="A0A1F6D2S3"/>
<dbReference type="Pfam" id="PF13267">
    <property type="entry name" value="DUF4058"/>
    <property type="match status" value="1"/>
</dbReference>
<dbReference type="Proteomes" id="UP000178606">
    <property type="component" value="Unassembled WGS sequence"/>
</dbReference>
<sequence>MPSPFPGMDPFIESQVWEDFHHHFIEGLYTALVPLVRPRYVVRVEERIYVEHEPDERVDLIRPDVTVLESRGGTSETTAAAAVALAPVLLTLPMPERRREAYLTVRRRETLQVVTIIEALSPGNKRAGGDGRREYLSKRESVLQSEAHLMEIDLLRGGERLPTVEPLPFADHYAFVCRGQRRPRAEVYAWPLRQPLPPIPVPLTGDDPDRTLDLQAVFNAVYDRAGYDYSLDYRRPVEPPLSDADAAWVRALLPF</sequence>
<name>A0A1F6D2S3_HANXR</name>
<proteinExistence type="predicted"/>
<evidence type="ECO:0000313" key="1">
    <source>
        <dbReference type="EMBL" id="OGG55601.1"/>
    </source>
</evidence>
<dbReference type="EMBL" id="MFKF01000068">
    <property type="protein sequence ID" value="OGG55601.1"/>
    <property type="molecule type" value="Genomic_DNA"/>
</dbReference>
<comment type="caution">
    <text evidence="1">The sequence shown here is derived from an EMBL/GenBank/DDBJ whole genome shotgun (WGS) entry which is preliminary data.</text>
</comment>
<accession>A0A1F6D2S3</accession>
<gene>
    <name evidence="1" type="ORF">A3F84_29305</name>
</gene>